<reference evidence="2 3" key="1">
    <citation type="submission" date="2016-10" db="EMBL/GenBank/DDBJ databases">
        <authorList>
            <person name="de Groot N.N."/>
        </authorList>
    </citation>
    <scope>NUCLEOTIDE SEQUENCE [LARGE SCALE GENOMIC DNA]</scope>
    <source>
        <strain evidence="2 3">CGMCC 1.10238</strain>
    </source>
</reference>
<gene>
    <name evidence="1" type="ORF">KP014_20515</name>
    <name evidence="2" type="ORF">SAMN04487895_101592</name>
</gene>
<dbReference type="Proteomes" id="UP000683429">
    <property type="component" value="Chromosome"/>
</dbReference>
<dbReference type="STRING" id="1333845.SAMN04487895_101592"/>
<dbReference type="AlphaFoldDB" id="A0A1H8GPS7"/>
<proteinExistence type="predicted"/>
<keyword evidence="4" id="KW-1185">Reference proteome</keyword>
<dbReference type="RefSeq" id="WP_175491754.1">
    <property type="nucleotide sequence ID" value="NZ_CP076607.1"/>
</dbReference>
<evidence type="ECO:0000313" key="1">
    <source>
        <dbReference type="EMBL" id="QWU14293.1"/>
    </source>
</evidence>
<evidence type="ECO:0000313" key="3">
    <source>
        <dbReference type="Proteomes" id="UP000198809"/>
    </source>
</evidence>
<accession>A0A1H8GPS7</accession>
<reference evidence="1 4" key="2">
    <citation type="submission" date="2021-06" db="EMBL/GenBank/DDBJ databases">
        <title>Whole genome sequence of Paenibacillus sophorae DSM23020 for comparative genomics.</title>
        <authorList>
            <person name="Kim M.-J."/>
            <person name="Lee G."/>
            <person name="Shin J.-H."/>
        </authorList>
    </citation>
    <scope>NUCLEOTIDE SEQUENCE [LARGE SCALE GENOMIC DNA]</scope>
    <source>
        <strain evidence="1 4">DSM 23020</strain>
    </source>
</reference>
<sequence length="51" mass="6081">MNVYYRYEVDKRLLKDEYSIFDTTESRYLAEGLKKDDAELIAEALNRQSES</sequence>
<evidence type="ECO:0000313" key="4">
    <source>
        <dbReference type="Proteomes" id="UP000683429"/>
    </source>
</evidence>
<dbReference type="Proteomes" id="UP000198809">
    <property type="component" value="Unassembled WGS sequence"/>
</dbReference>
<organism evidence="2 3">
    <name type="scientific">Paenibacillus sophorae</name>
    <dbReference type="NCBI Taxonomy" id="1333845"/>
    <lineage>
        <taxon>Bacteria</taxon>
        <taxon>Bacillati</taxon>
        <taxon>Bacillota</taxon>
        <taxon>Bacilli</taxon>
        <taxon>Bacillales</taxon>
        <taxon>Paenibacillaceae</taxon>
        <taxon>Paenibacillus</taxon>
    </lineage>
</organism>
<protein>
    <submittedName>
        <fullName evidence="2">Uncharacterized protein</fullName>
    </submittedName>
</protein>
<dbReference type="EMBL" id="CP076607">
    <property type="protein sequence ID" value="QWU14293.1"/>
    <property type="molecule type" value="Genomic_DNA"/>
</dbReference>
<name>A0A1H8GPS7_9BACL</name>
<dbReference type="EMBL" id="FODH01000001">
    <property type="protein sequence ID" value="SEN45734.1"/>
    <property type="molecule type" value="Genomic_DNA"/>
</dbReference>
<evidence type="ECO:0000313" key="2">
    <source>
        <dbReference type="EMBL" id="SEN45734.1"/>
    </source>
</evidence>